<dbReference type="Proteomes" id="UP001229955">
    <property type="component" value="Chromosome"/>
</dbReference>
<evidence type="ECO:0000313" key="9">
    <source>
        <dbReference type="EMBL" id="WKW11302.1"/>
    </source>
</evidence>
<dbReference type="EMBL" id="CP130612">
    <property type="protein sequence ID" value="WKW11302.1"/>
    <property type="molecule type" value="Genomic_DNA"/>
</dbReference>
<dbReference type="GO" id="GO:0055085">
    <property type="term" value="P:transmembrane transport"/>
    <property type="evidence" value="ECO:0007669"/>
    <property type="project" value="InterPro"/>
</dbReference>
<dbReference type="AlphaFoldDB" id="A0AA49JSR1"/>
<keyword evidence="6 7" id="KW-0472">Membrane</keyword>
<evidence type="ECO:0000256" key="3">
    <source>
        <dbReference type="ARBA" id="ARBA00022475"/>
    </source>
</evidence>
<feature type="transmembrane region" description="Helical" evidence="7">
    <location>
        <begin position="179"/>
        <end position="199"/>
    </location>
</feature>
<evidence type="ECO:0000256" key="5">
    <source>
        <dbReference type="ARBA" id="ARBA00022989"/>
    </source>
</evidence>
<dbReference type="PROSITE" id="PS50928">
    <property type="entry name" value="ABC_TM1"/>
    <property type="match status" value="1"/>
</dbReference>
<dbReference type="RefSeq" id="WP_367887001.1">
    <property type="nucleotide sequence ID" value="NZ_CP130612.1"/>
</dbReference>
<feature type="transmembrane region" description="Helical" evidence="7">
    <location>
        <begin position="12"/>
        <end position="30"/>
    </location>
</feature>
<keyword evidence="11" id="KW-1185">Reference proteome</keyword>
<feature type="transmembrane region" description="Helical" evidence="7">
    <location>
        <begin position="136"/>
        <end position="159"/>
    </location>
</feature>
<dbReference type="Pfam" id="PF19300">
    <property type="entry name" value="BPD_transp_1_N"/>
    <property type="match status" value="1"/>
</dbReference>
<evidence type="ECO:0000256" key="7">
    <source>
        <dbReference type="RuleBase" id="RU363032"/>
    </source>
</evidence>
<accession>A0AA49JSR1</accession>
<keyword evidence="5 7" id="KW-1133">Transmembrane helix</keyword>
<dbReference type="KEGG" id="pspc:Strain318_000543"/>
<dbReference type="PANTHER" id="PTHR43163">
    <property type="entry name" value="DIPEPTIDE TRANSPORT SYSTEM PERMEASE PROTEIN DPPB-RELATED"/>
    <property type="match status" value="1"/>
</dbReference>
<organism evidence="9">
    <name type="scientific">Pseudogemmatithrix spongiicola</name>
    <dbReference type="NCBI Taxonomy" id="3062599"/>
    <lineage>
        <taxon>Bacteria</taxon>
        <taxon>Pseudomonadati</taxon>
        <taxon>Gemmatimonadota</taxon>
        <taxon>Gemmatimonadia</taxon>
        <taxon>Gemmatimonadales</taxon>
        <taxon>Gemmatimonadaceae</taxon>
        <taxon>Pseudogemmatithrix</taxon>
    </lineage>
</organism>
<dbReference type="Pfam" id="PF00528">
    <property type="entry name" value="BPD_transp_1"/>
    <property type="match status" value="1"/>
</dbReference>
<dbReference type="SUPFAM" id="SSF161098">
    <property type="entry name" value="MetI-like"/>
    <property type="match status" value="1"/>
</dbReference>
<feature type="transmembrane region" description="Helical" evidence="7">
    <location>
        <begin position="237"/>
        <end position="263"/>
    </location>
</feature>
<feature type="transmembrane region" description="Helical" evidence="7">
    <location>
        <begin position="91"/>
        <end position="115"/>
    </location>
</feature>
<comment type="similarity">
    <text evidence="7">Belongs to the binding-protein-dependent transport system permease family.</text>
</comment>
<feature type="transmembrane region" description="Helical" evidence="7">
    <location>
        <begin position="283"/>
        <end position="309"/>
    </location>
</feature>
<evidence type="ECO:0000256" key="1">
    <source>
        <dbReference type="ARBA" id="ARBA00004651"/>
    </source>
</evidence>
<feature type="domain" description="ABC transmembrane type-1" evidence="8">
    <location>
        <begin position="96"/>
        <end position="302"/>
    </location>
</feature>
<dbReference type="InterPro" id="IPR035906">
    <property type="entry name" value="MetI-like_sf"/>
</dbReference>
<dbReference type="EMBL" id="CP130613">
    <property type="protein sequence ID" value="WKW14212.1"/>
    <property type="molecule type" value="Genomic_DNA"/>
</dbReference>
<evidence type="ECO:0000313" key="11">
    <source>
        <dbReference type="Proteomes" id="UP001229955"/>
    </source>
</evidence>
<sequence>MTRVLVVRLGQAIAVIGIVVTLCFALVRLAPGDPFFAALDQPGVPPEAAAAMRVSFGYDRPLHEQYLRFLRNIASGDLGYSHSRSRPVREVIAALLPNSLLLSGTGLLVGALLGIGLGAWQGWRAESRLATLSDRALLAIASVPEFVLALLLAMLFALELRWLPVSGMRSEGVGGAADVLRHLILPAGTLALMVAAILARHQRAAMRGVRNAEFIRAARASGIPERRVLFRHALRNAIAPVLTVLGVMLGAVAGGTVLIERVFDWPGMGRAVVEAVGQRDYPLVVGAVLVTSVAVTLATLLADLAVAWADPRLRNRL</sequence>
<dbReference type="PANTHER" id="PTHR43163:SF6">
    <property type="entry name" value="DIPEPTIDE TRANSPORT SYSTEM PERMEASE PROTEIN DPPB-RELATED"/>
    <property type="match status" value="1"/>
</dbReference>
<comment type="subcellular location">
    <subcellularLocation>
        <location evidence="1 7">Cell membrane</location>
        <topology evidence="1 7">Multi-pass membrane protein</topology>
    </subcellularLocation>
</comment>
<gene>
    <name evidence="9" type="ORF">Strain138_000543</name>
    <name evidence="10" type="ORF">Strain318_000543</name>
</gene>
<proteinExistence type="inferred from homology"/>
<dbReference type="Gene3D" id="1.10.3720.10">
    <property type="entry name" value="MetI-like"/>
    <property type="match status" value="1"/>
</dbReference>
<evidence type="ECO:0000313" key="10">
    <source>
        <dbReference type="EMBL" id="WKW14212.1"/>
    </source>
</evidence>
<keyword evidence="2 7" id="KW-0813">Transport</keyword>
<dbReference type="CDD" id="cd06261">
    <property type="entry name" value="TM_PBP2"/>
    <property type="match status" value="1"/>
</dbReference>
<keyword evidence="4 7" id="KW-0812">Transmembrane</keyword>
<evidence type="ECO:0000259" key="8">
    <source>
        <dbReference type="PROSITE" id="PS50928"/>
    </source>
</evidence>
<dbReference type="InterPro" id="IPR000515">
    <property type="entry name" value="MetI-like"/>
</dbReference>
<keyword evidence="3" id="KW-1003">Cell membrane</keyword>
<dbReference type="InterPro" id="IPR045621">
    <property type="entry name" value="BPD_transp_1_N"/>
</dbReference>
<reference evidence="9" key="1">
    <citation type="submission" date="2023-07" db="EMBL/GenBank/DDBJ databases">
        <authorList>
            <person name="Haufschild T."/>
            <person name="Kallscheuer N."/>
            <person name="Hammer J."/>
            <person name="Kohn T."/>
            <person name="Kabuu M."/>
            <person name="Jogler M."/>
            <person name="Wohfarth N."/>
            <person name="Heuer A."/>
            <person name="Rohde M."/>
            <person name="van Teeseling M.C.F."/>
            <person name="Jogler C."/>
        </authorList>
    </citation>
    <scope>NUCLEOTIDE SEQUENCE</scope>
    <source>
        <strain evidence="9">Strain 138</strain>
        <strain evidence="10">Strain 318</strain>
    </source>
</reference>
<evidence type="ECO:0000256" key="4">
    <source>
        <dbReference type="ARBA" id="ARBA00022692"/>
    </source>
</evidence>
<evidence type="ECO:0000256" key="2">
    <source>
        <dbReference type="ARBA" id="ARBA00022448"/>
    </source>
</evidence>
<name>A0AA49JSR1_9BACT</name>
<dbReference type="GO" id="GO:0005886">
    <property type="term" value="C:plasma membrane"/>
    <property type="evidence" value="ECO:0007669"/>
    <property type="project" value="UniProtKB-SubCell"/>
</dbReference>
<evidence type="ECO:0000256" key="6">
    <source>
        <dbReference type="ARBA" id="ARBA00023136"/>
    </source>
</evidence>
<accession>A0AA49JY54</accession>
<protein>
    <submittedName>
        <fullName evidence="9">ABC transporter permease</fullName>
    </submittedName>
</protein>